<keyword evidence="2" id="KW-1185">Reference proteome</keyword>
<organism evidence="1 2">
    <name type="scientific">Entomophthora muscae</name>
    <dbReference type="NCBI Taxonomy" id="34485"/>
    <lineage>
        <taxon>Eukaryota</taxon>
        <taxon>Fungi</taxon>
        <taxon>Fungi incertae sedis</taxon>
        <taxon>Zoopagomycota</taxon>
        <taxon>Entomophthoromycotina</taxon>
        <taxon>Entomophthoromycetes</taxon>
        <taxon>Entomophthorales</taxon>
        <taxon>Entomophthoraceae</taxon>
        <taxon>Entomophthora</taxon>
    </lineage>
</organism>
<evidence type="ECO:0000313" key="2">
    <source>
        <dbReference type="Proteomes" id="UP001165960"/>
    </source>
</evidence>
<name>A0ACC2TNJ4_9FUNG</name>
<gene>
    <name evidence="1" type="ORF">DSO57_1029715</name>
</gene>
<comment type="caution">
    <text evidence="1">The sequence shown here is derived from an EMBL/GenBank/DDBJ whole genome shotgun (WGS) entry which is preliminary data.</text>
</comment>
<protein>
    <submittedName>
        <fullName evidence="1">Uncharacterized protein</fullName>
    </submittedName>
</protein>
<sequence length="96" mass="10524">MYILLKLAVEVDGIKGNISKRYLLYSSVVLDMLQTSVCDPTCLKPIAALAFQADPTEQLTISRLPNLLVEDSHEQILWGSRTPAAQAPAHRSETAS</sequence>
<evidence type="ECO:0000313" key="1">
    <source>
        <dbReference type="EMBL" id="KAJ9076065.1"/>
    </source>
</evidence>
<dbReference type="EMBL" id="QTSX02002328">
    <property type="protein sequence ID" value="KAJ9076065.1"/>
    <property type="molecule type" value="Genomic_DNA"/>
</dbReference>
<proteinExistence type="predicted"/>
<dbReference type="Proteomes" id="UP001165960">
    <property type="component" value="Unassembled WGS sequence"/>
</dbReference>
<accession>A0ACC2TNJ4</accession>
<reference evidence="1" key="1">
    <citation type="submission" date="2022-04" db="EMBL/GenBank/DDBJ databases">
        <title>Genome of the entomopathogenic fungus Entomophthora muscae.</title>
        <authorList>
            <person name="Elya C."/>
            <person name="Lovett B.R."/>
            <person name="Lee E."/>
            <person name="Macias A.M."/>
            <person name="Hajek A.E."/>
            <person name="De Bivort B.L."/>
            <person name="Kasson M.T."/>
            <person name="De Fine Licht H.H."/>
            <person name="Stajich J.E."/>
        </authorList>
    </citation>
    <scope>NUCLEOTIDE SEQUENCE</scope>
    <source>
        <strain evidence="1">Berkeley</strain>
    </source>
</reference>